<keyword evidence="3 7" id="KW-0812">Transmembrane</keyword>
<gene>
    <name evidence="8" type="ORF">KI688_005066</name>
</gene>
<protein>
    <submittedName>
        <fullName evidence="8">Uncharacterized protein</fullName>
    </submittedName>
</protein>
<keyword evidence="4 7" id="KW-1133">Transmembrane helix</keyword>
<dbReference type="InterPro" id="IPR002549">
    <property type="entry name" value="AI-2E-like"/>
</dbReference>
<name>A0A9P7XJZ0_9FUNG</name>
<evidence type="ECO:0000256" key="7">
    <source>
        <dbReference type="SAM" id="Phobius"/>
    </source>
</evidence>
<dbReference type="EMBL" id="JAHRHY010000018">
    <property type="protein sequence ID" value="KAG9062760.1"/>
    <property type="molecule type" value="Genomic_DNA"/>
</dbReference>
<sequence>MQPKDALVLCTVTVLFIYFGIILWTNYAMLLPPLHNALENDLMDTIASAIGGVATYILRFFVGSHIANAVKSVFLGYCYVVYMLCDGRPRDNMGKKTTAPTKDESCANDSVDREEDFSEERQLNRIDDDDYELHPDYQTLVDQEQDGYARPANWPSYTNLLRAAFIYGLLQVGTPSELWSGVKAIWSEIEFGTQQQFNILIVAFMFHIQYSCLGRIVAVIERVIYPKLTPDQYKERSIINTVPKMFRKVLQESLNSALTTTIVLSTIAVVGTLVAILSIGVAHDVQGLLAQTHHRVMGFREEQAQWTLENAQSARVPPVPKSTLVSQVDDALSQAYDTGLQWFDPILKEAFPDLTWGATEWAFQLAHVVVDLDHFQNAAAAAAAAAQASAASARASAAAAAAAAADAKAKATCEAPEEKKVDLNELLLHPADQTTLSSLDFASTRVDKEEHNNHNDNNDNNDNNDHNDDNDINDTNEIHDHMTLEEPELWPIPTLQSLLLSGSDNKAAFGTLSDNDINNTPRQRAINISQAKYLLSIIFGYKGLDTPMMLWGFNVFNDLLFRGILFMLVLMTFTGLKVSPLQRLGWIIDQALSSSTTFGSFHLSDTYSPGRILAKSLEFSISGTFISMFKLSIYHTLFTLAWTHFLTDRVTLMVATGEASPDFVPIKYAWLTSLFGIVLTLFPIAPNWLVAIPGGLVHFYIYGQRTKEAVAMVVGHFLLGNLVDGAVWDSHVVKNARPGVSSAFWLGLWVFLGGMKWGPKGLLLGPVFFAAVPSIWSALLELRGKPSRGLTRPRSARSSTTRMAVDQASLKDSKRHGSTGTTPRKGYRQEFYGEYEREEEEEENDSRRSSRSNSVSSSRNSRGRTSRGVNGYRRDEKSAISTHR</sequence>
<evidence type="ECO:0000256" key="1">
    <source>
        <dbReference type="ARBA" id="ARBA00004141"/>
    </source>
</evidence>
<dbReference type="AlphaFoldDB" id="A0A9P7XJZ0"/>
<evidence type="ECO:0000256" key="2">
    <source>
        <dbReference type="ARBA" id="ARBA00009773"/>
    </source>
</evidence>
<comment type="caution">
    <text evidence="8">The sequence shown here is derived from an EMBL/GenBank/DDBJ whole genome shotgun (WGS) entry which is preliminary data.</text>
</comment>
<dbReference type="PANTHER" id="PTHR21716:SF4">
    <property type="entry name" value="TRANSMEMBRANE PROTEIN 245"/>
    <property type="match status" value="1"/>
</dbReference>
<dbReference type="PANTHER" id="PTHR21716">
    <property type="entry name" value="TRANSMEMBRANE PROTEIN"/>
    <property type="match status" value="1"/>
</dbReference>
<evidence type="ECO:0000313" key="9">
    <source>
        <dbReference type="Proteomes" id="UP000707451"/>
    </source>
</evidence>
<evidence type="ECO:0000256" key="3">
    <source>
        <dbReference type="ARBA" id="ARBA00022692"/>
    </source>
</evidence>
<feature type="transmembrane region" description="Helical" evidence="7">
    <location>
        <begin position="6"/>
        <end position="30"/>
    </location>
</feature>
<feature type="transmembrane region" description="Helical" evidence="7">
    <location>
        <begin position="668"/>
        <end position="689"/>
    </location>
</feature>
<comment type="subcellular location">
    <subcellularLocation>
        <location evidence="1">Membrane</location>
        <topology evidence="1">Multi-pass membrane protein</topology>
    </subcellularLocation>
</comment>
<keyword evidence="9" id="KW-1185">Reference proteome</keyword>
<feature type="transmembrane region" description="Helical" evidence="7">
    <location>
        <begin position="197"/>
        <end position="220"/>
    </location>
</feature>
<comment type="similarity">
    <text evidence="2">Belongs to the autoinducer-2 exporter (AI-2E) (TC 2.A.86) family.</text>
</comment>
<evidence type="ECO:0000313" key="8">
    <source>
        <dbReference type="EMBL" id="KAG9062760.1"/>
    </source>
</evidence>
<feature type="region of interest" description="Disordered" evidence="6">
    <location>
        <begin position="448"/>
        <end position="476"/>
    </location>
</feature>
<feature type="region of interest" description="Disordered" evidence="6">
    <location>
        <begin position="93"/>
        <end position="119"/>
    </location>
</feature>
<evidence type="ECO:0000256" key="6">
    <source>
        <dbReference type="SAM" id="MobiDB-lite"/>
    </source>
</evidence>
<accession>A0A9P7XJZ0</accession>
<feature type="compositionally biased region" description="Low complexity" evidence="6">
    <location>
        <begin position="792"/>
        <end position="802"/>
    </location>
</feature>
<feature type="transmembrane region" description="Helical" evidence="7">
    <location>
        <begin position="42"/>
        <end position="62"/>
    </location>
</feature>
<feature type="transmembrane region" description="Helical" evidence="7">
    <location>
        <begin position="559"/>
        <end position="576"/>
    </location>
</feature>
<feature type="transmembrane region" description="Helical" evidence="7">
    <location>
        <begin position="262"/>
        <end position="282"/>
    </location>
</feature>
<keyword evidence="5 7" id="KW-0472">Membrane</keyword>
<proteinExistence type="inferred from homology"/>
<feature type="transmembrane region" description="Helical" evidence="7">
    <location>
        <begin position="709"/>
        <end position="728"/>
    </location>
</feature>
<feature type="compositionally biased region" description="Basic and acidic residues" evidence="6">
    <location>
        <begin position="448"/>
        <end position="469"/>
    </location>
</feature>
<evidence type="ECO:0000256" key="5">
    <source>
        <dbReference type="ARBA" id="ARBA00023136"/>
    </source>
</evidence>
<feature type="transmembrane region" description="Helical" evidence="7">
    <location>
        <begin position="533"/>
        <end position="553"/>
    </location>
</feature>
<feature type="compositionally biased region" description="Low complexity" evidence="6">
    <location>
        <begin position="851"/>
        <end position="860"/>
    </location>
</feature>
<organism evidence="8 9">
    <name type="scientific">Linnemannia hyalina</name>
    <dbReference type="NCBI Taxonomy" id="64524"/>
    <lineage>
        <taxon>Eukaryota</taxon>
        <taxon>Fungi</taxon>
        <taxon>Fungi incertae sedis</taxon>
        <taxon>Mucoromycota</taxon>
        <taxon>Mortierellomycotina</taxon>
        <taxon>Mortierellomycetes</taxon>
        <taxon>Mortierellales</taxon>
        <taxon>Mortierellaceae</taxon>
        <taxon>Linnemannia</taxon>
    </lineage>
</organism>
<feature type="region of interest" description="Disordered" evidence="6">
    <location>
        <begin position="786"/>
        <end position="884"/>
    </location>
</feature>
<evidence type="ECO:0000256" key="4">
    <source>
        <dbReference type="ARBA" id="ARBA00022989"/>
    </source>
</evidence>
<dbReference type="Proteomes" id="UP000707451">
    <property type="component" value="Unassembled WGS sequence"/>
</dbReference>
<reference evidence="8" key="1">
    <citation type="submission" date="2021-06" db="EMBL/GenBank/DDBJ databases">
        <title>Genome Sequence of Mortierella hyaline Strain SCG-10, a Cold-Adapted, Nitrate-Reducing Fungus Isolated from Soil in Minnesota, USA.</title>
        <authorList>
            <person name="Aldossari N."/>
        </authorList>
    </citation>
    <scope>NUCLEOTIDE SEQUENCE</scope>
    <source>
        <strain evidence="8">SCG-10</strain>
    </source>
</reference>
<dbReference type="OrthoDB" id="2375629at2759"/>
<feature type="transmembrane region" description="Helical" evidence="7">
    <location>
        <begin position="763"/>
        <end position="782"/>
    </location>
</feature>
<dbReference type="GO" id="GO:0016020">
    <property type="term" value="C:membrane"/>
    <property type="evidence" value="ECO:0007669"/>
    <property type="project" value="UniProtKB-SubCell"/>
</dbReference>